<evidence type="ECO:0000313" key="2">
    <source>
        <dbReference type="Proteomes" id="UP000054018"/>
    </source>
</evidence>
<dbReference type="Proteomes" id="UP000054018">
    <property type="component" value="Unassembled WGS sequence"/>
</dbReference>
<reference evidence="1 2" key="1">
    <citation type="submission" date="2014-04" db="EMBL/GenBank/DDBJ databases">
        <authorList>
            <consortium name="DOE Joint Genome Institute"/>
            <person name="Kuo A."/>
            <person name="Kohler A."/>
            <person name="Costa M.D."/>
            <person name="Nagy L.G."/>
            <person name="Floudas D."/>
            <person name="Copeland A."/>
            <person name="Barry K.W."/>
            <person name="Cichocki N."/>
            <person name="Veneault-Fourrey C."/>
            <person name="LaButti K."/>
            <person name="Lindquist E.A."/>
            <person name="Lipzen A."/>
            <person name="Lundell T."/>
            <person name="Morin E."/>
            <person name="Murat C."/>
            <person name="Sun H."/>
            <person name="Tunlid A."/>
            <person name="Henrissat B."/>
            <person name="Grigoriev I.V."/>
            <person name="Hibbett D.S."/>
            <person name="Martin F."/>
            <person name="Nordberg H.P."/>
            <person name="Cantor M.N."/>
            <person name="Hua S.X."/>
        </authorList>
    </citation>
    <scope>NUCLEOTIDE SEQUENCE [LARGE SCALE GENOMIC DNA]</scope>
    <source>
        <strain evidence="1 2">441</strain>
    </source>
</reference>
<proteinExistence type="predicted"/>
<name>A0A0C9Y7B9_9AGAM</name>
<dbReference type="HOGENOM" id="CLU_034218_0_0_1"/>
<keyword evidence="2" id="KW-1185">Reference proteome</keyword>
<reference evidence="2" key="2">
    <citation type="submission" date="2015-01" db="EMBL/GenBank/DDBJ databases">
        <title>Evolutionary Origins and Diversification of the Mycorrhizal Mutualists.</title>
        <authorList>
            <consortium name="DOE Joint Genome Institute"/>
            <consortium name="Mycorrhizal Genomics Consortium"/>
            <person name="Kohler A."/>
            <person name="Kuo A."/>
            <person name="Nagy L.G."/>
            <person name="Floudas D."/>
            <person name="Copeland A."/>
            <person name="Barry K.W."/>
            <person name="Cichocki N."/>
            <person name="Veneault-Fourrey C."/>
            <person name="LaButti K."/>
            <person name="Lindquist E.A."/>
            <person name="Lipzen A."/>
            <person name="Lundell T."/>
            <person name="Morin E."/>
            <person name="Murat C."/>
            <person name="Riley R."/>
            <person name="Ohm R."/>
            <person name="Sun H."/>
            <person name="Tunlid A."/>
            <person name="Henrissat B."/>
            <person name="Grigoriev I.V."/>
            <person name="Hibbett D.S."/>
            <person name="Martin F."/>
        </authorList>
    </citation>
    <scope>NUCLEOTIDE SEQUENCE [LARGE SCALE GENOMIC DNA]</scope>
    <source>
        <strain evidence="2">441</strain>
    </source>
</reference>
<sequence length="255" mass="29608">GQREISAWDSKCGPCCTVEDFRIDLEGLPCSEWNKSAVLVFAAEYLKCHQGCQGENLTLEYVSQAWLTHVIALRARYKDKQRDVLDRKECKARNRQRQRKHEHVFAYLRLLKLYGHRLQTAYEYKEIKDHAVTIVESLGQDGMSSDESDHEGHRGEATYYILDKDWCSKQVTSWLRMLDSLHLRLRYNGNWQVTAGAWPHFRMAGLKESKGSPVEGLPIDFYCRNWYGAQNVFVKEQLQAKNQSDTLAIPSQYAK</sequence>
<organism evidence="1 2">
    <name type="scientific">Pisolithus microcarpus 441</name>
    <dbReference type="NCBI Taxonomy" id="765257"/>
    <lineage>
        <taxon>Eukaryota</taxon>
        <taxon>Fungi</taxon>
        <taxon>Dikarya</taxon>
        <taxon>Basidiomycota</taxon>
        <taxon>Agaricomycotina</taxon>
        <taxon>Agaricomycetes</taxon>
        <taxon>Agaricomycetidae</taxon>
        <taxon>Boletales</taxon>
        <taxon>Sclerodermatineae</taxon>
        <taxon>Pisolithaceae</taxon>
        <taxon>Pisolithus</taxon>
    </lineage>
</organism>
<dbReference type="STRING" id="765257.A0A0C9Y7B9"/>
<evidence type="ECO:0000313" key="1">
    <source>
        <dbReference type="EMBL" id="KIK12836.1"/>
    </source>
</evidence>
<dbReference type="EMBL" id="KN834043">
    <property type="protein sequence ID" value="KIK12836.1"/>
    <property type="molecule type" value="Genomic_DNA"/>
</dbReference>
<accession>A0A0C9Y7B9</accession>
<dbReference type="OrthoDB" id="2630812at2759"/>
<gene>
    <name evidence="1" type="ORF">PISMIDRAFT_646671</name>
</gene>
<feature type="non-terminal residue" evidence="1">
    <location>
        <position position="1"/>
    </location>
</feature>
<protein>
    <submittedName>
        <fullName evidence="1">Uncharacterized protein</fullName>
    </submittedName>
</protein>
<dbReference type="AlphaFoldDB" id="A0A0C9Y7B9"/>